<dbReference type="AlphaFoldDB" id="A0A5C5VYX2"/>
<dbReference type="RefSeq" id="WP_146574803.1">
    <property type="nucleotide sequence ID" value="NZ_SJPH01000005.1"/>
</dbReference>
<evidence type="ECO:0000313" key="2">
    <source>
        <dbReference type="EMBL" id="TWT42931.1"/>
    </source>
</evidence>
<dbReference type="Proteomes" id="UP000318995">
    <property type="component" value="Unassembled WGS sequence"/>
</dbReference>
<organism evidence="2 3">
    <name type="scientific">Botrimarina hoheduenensis</name>
    <dbReference type="NCBI Taxonomy" id="2528000"/>
    <lineage>
        <taxon>Bacteria</taxon>
        <taxon>Pseudomonadati</taxon>
        <taxon>Planctomycetota</taxon>
        <taxon>Planctomycetia</taxon>
        <taxon>Pirellulales</taxon>
        <taxon>Lacipirellulaceae</taxon>
        <taxon>Botrimarina</taxon>
    </lineage>
</organism>
<name>A0A5C5VYX2_9BACT</name>
<protein>
    <submittedName>
        <fullName evidence="2">Uncharacterized protein</fullName>
    </submittedName>
</protein>
<gene>
    <name evidence="2" type="ORF">Pla111_25690</name>
</gene>
<reference evidence="2 3" key="1">
    <citation type="submission" date="2019-02" db="EMBL/GenBank/DDBJ databases">
        <title>Deep-cultivation of Planctomycetes and their phenomic and genomic characterization uncovers novel biology.</title>
        <authorList>
            <person name="Wiegand S."/>
            <person name="Jogler M."/>
            <person name="Boedeker C."/>
            <person name="Pinto D."/>
            <person name="Vollmers J."/>
            <person name="Rivas-Marin E."/>
            <person name="Kohn T."/>
            <person name="Peeters S.H."/>
            <person name="Heuer A."/>
            <person name="Rast P."/>
            <person name="Oberbeckmann S."/>
            <person name="Bunk B."/>
            <person name="Jeske O."/>
            <person name="Meyerdierks A."/>
            <person name="Storesund J.E."/>
            <person name="Kallscheuer N."/>
            <person name="Luecker S."/>
            <person name="Lage O.M."/>
            <person name="Pohl T."/>
            <person name="Merkel B.J."/>
            <person name="Hornburger P."/>
            <person name="Mueller R.-W."/>
            <person name="Bruemmer F."/>
            <person name="Labrenz M."/>
            <person name="Spormann A.M."/>
            <person name="Op Den Camp H."/>
            <person name="Overmann J."/>
            <person name="Amann R."/>
            <person name="Jetten M.S.M."/>
            <person name="Mascher T."/>
            <person name="Medema M.H."/>
            <person name="Devos D.P."/>
            <person name="Kaster A.-K."/>
            <person name="Ovreas L."/>
            <person name="Rohde M."/>
            <person name="Galperin M.Y."/>
            <person name="Jogler C."/>
        </authorList>
    </citation>
    <scope>NUCLEOTIDE SEQUENCE [LARGE SCALE GENOMIC DNA]</scope>
    <source>
        <strain evidence="2 3">Pla111</strain>
    </source>
</reference>
<dbReference type="PROSITE" id="PS51257">
    <property type="entry name" value="PROKAR_LIPOPROTEIN"/>
    <property type="match status" value="1"/>
</dbReference>
<dbReference type="EMBL" id="SJPH01000005">
    <property type="protein sequence ID" value="TWT42931.1"/>
    <property type="molecule type" value="Genomic_DNA"/>
</dbReference>
<feature type="region of interest" description="Disordered" evidence="1">
    <location>
        <begin position="212"/>
        <end position="240"/>
    </location>
</feature>
<proteinExistence type="predicted"/>
<evidence type="ECO:0000256" key="1">
    <source>
        <dbReference type="SAM" id="MobiDB-lite"/>
    </source>
</evidence>
<feature type="compositionally biased region" description="Low complexity" evidence="1">
    <location>
        <begin position="221"/>
        <end position="236"/>
    </location>
</feature>
<keyword evidence="3" id="KW-1185">Reference proteome</keyword>
<accession>A0A5C5VYX2</accession>
<comment type="caution">
    <text evidence="2">The sequence shown here is derived from an EMBL/GenBank/DDBJ whole genome shotgun (WGS) entry which is preliminary data.</text>
</comment>
<evidence type="ECO:0000313" key="3">
    <source>
        <dbReference type="Proteomes" id="UP000318995"/>
    </source>
</evidence>
<sequence>MSRPVPQTTAIGYAIVPCVLITLSLVGCTKVEEIRTYRVATAPAATPAPQGFGGAKPAAPVGEPTDRMLAAIVAGQDQVWFFKAVGPIEAISTRQTDLIGLLQSIDPQGPQPSWKLPPGWTEQPGNGMRLATLQGPAAEGLPPVEVSVIGLPKVGDWRAQVLDNLNRWRGQMGQPPLESATLDAQLKPLLADRKEAVLIDFVGWFAGGMMPGTPVQPSPPQQSQQAAPPADTPTPGNLSAAPELTFDTPLGWVVKPASAMRKASFTTAAGSEVTAFVFSAAAEAMADPLQNVNRWRSEVGLEPITAPELDQSSETYKLAGEDGTYVELVGATETTYAAMLRRGPSVWFFKLRGPGEAAASDREAFRTWLTSVRF</sequence>
<dbReference type="OrthoDB" id="288562at2"/>